<dbReference type="EMBL" id="ML986634">
    <property type="protein sequence ID" value="KAF2262885.1"/>
    <property type="molecule type" value="Genomic_DNA"/>
</dbReference>
<accession>A0A9P4KA96</accession>
<feature type="compositionally biased region" description="Basic and acidic residues" evidence="1">
    <location>
        <begin position="86"/>
        <end position="98"/>
    </location>
</feature>
<name>A0A9P4KA96_9PLEO</name>
<gene>
    <name evidence="2" type="ORF">CC78DRAFT_605152</name>
</gene>
<organism evidence="2 3">
    <name type="scientific">Lojkania enalia</name>
    <dbReference type="NCBI Taxonomy" id="147567"/>
    <lineage>
        <taxon>Eukaryota</taxon>
        <taxon>Fungi</taxon>
        <taxon>Dikarya</taxon>
        <taxon>Ascomycota</taxon>
        <taxon>Pezizomycotina</taxon>
        <taxon>Dothideomycetes</taxon>
        <taxon>Pleosporomycetidae</taxon>
        <taxon>Pleosporales</taxon>
        <taxon>Pleosporales incertae sedis</taxon>
        <taxon>Lojkania</taxon>
    </lineage>
</organism>
<feature type="compositionally biased region" description="Polar residues" evidence="1">
    <location>
        <begin position="47"/>
        <end position="65"/>
    </location>
</feature>
<dbReference type="Proteomes" id="UP000800093">
    <property type="component" value="Unassembled WGS sequence"/>
</dbReference>
<evidence type="ECO:0000313" key="3">
    <source>
        <dbReference type="Proteomes" id="UP000800093"/>
    </source>
</evidence>
<dbReference type="AlphaFoldDB" id="A0A9P4KA96"/>
<reference evidence="3" key="1">
    <citation type="journal article" date="2020" name="Stud. Mycol.">
        <title>101 Dothideomycetes genomes: A test case for predicting lifestyles and emergence of pathogens.</title>
        <authorList>
            <person name="Haridas S."/>
            <person name="Albert R."/>
            <person name="Binder M."/>
            <person name="Bloem J."/>
            <person name="LaButti K."/>
            <person name="Salamov A."/>
            <person name="Andreopoulos B."/>
            <person name="Baker S."/>
            <person name="Barry K."/>
            <person name="Bills G."/>
            <person name="Bluhm B."/>
            <person name="Cannon C."/>
            <person name="Castanera R."/>
            <person name="Culley D."/>
            <person name="Daum C."/>
            <person name="Ezra D."/>
            <person name="Gonzalez J."/>
            <person name="Henrissat B."/>
            <person name="Kuo A."/>
            <person name="Liang C."/>
            <person name="Lipzen A."/>
            <person name="Lutzoni F."/>
            <person name="Magnuson J."/>
            <person name="Mondo S."/>
            <person name="Nolan M."/>
            <person name="Ohm R."/>
            <person name="Pangilinan J."/>
            <person name="Park H.-J."/>
            <person name="Ramirez L."/>
            <person name="Alfaro M."/>
            <person name="Sun H."/>
            <person name="Tritt A."/>
            <person name="Yoshinaga Y."/>
            <person name="Zwiers L.-H."/>
            <person name="Turgeon B."/>
            <person name="Goodwin S."/>
            <person name="Spatafora J."/>
            <person name="Crous P."/>
            <person name="Grigoriev I."/>
        </authorList>
    </citation>
    <scope>NUCLEOTIDE SEQUENCE [LARGE SCALE GENOMIC DNA]</scope>
    <source>
        <strain evidence="3">CBS 304.66</strain>
    </source>
</reference>
<feature type="region of interest" description="Disordered" evidence="1">
    <location>
        <begin position="1"/>
        <end position="172"/>
    </location>
</feature>
<sequence>MEIGRVPDGGGEKLDSNETETPPKQTLAHRHKQTASGSPAPTRVAKNASNGTQKNSNNNKEQAQSRGRRYFSDGGSKKGRAGTVDRQAKEAHSLEENPRANALLNCHRGLSKPDSRQSPNSNLYDPSFGRLDPITKNNTPKSPSTLQIPDQDNKQEEDKLDSDAPIPSIAQENKPELNVILDSERPCQFHLGLDKNAPSGMVRGIAKMTVSIGYKIENGLGEISDAEISAQSKKALNKQLLLGFAERIIQFAGGHM</sequence>
<evidence type="ECO:0000313" key="2">
    <source>
        <dbReference type="EMBL" id="KAF2262885.1"/>
    </source>
</evidence>
<protein>
    <submittedName>
        <fullName evidence="2">Uncharacterized protein</fullName>
    </submittedName>
</protein>
<keyword evidence="3" id="KW-1185">Reference proteome</keyword>
<proteinExistence type="predicted"/>
<comment type="caution">
    <text evidence="2">The sequence shown here is derived from an EMBL/GenBank/DDBJ whole genome shotgun (WGS) entry which is preliminary data.</text>
</comment>
<feature type="compositionally biased region" description="Polar residues" evidence="1">
    <location>
        <begin position="135"/>
        <end position="150"/>
    </location>
</feature>
<evidence type="ECO:0000256" key="1">
    <source>
        <dbReference type="SAM" id="MobiDB-lite"/>
    </source>
</evidence>